<dbReference type="EMBL" id="JBHUOJ010000034">
    <property type="protein sequence ID" value="MFD2834775.1"/>
    <property type="molecule type" value="Genomic_DNA"/>
</dbReference>
<dbReference type="Gene3D" id="3.10.450.50">
    <property type="match status" value="1"/>
</dbReference>
<name>A0ABW5X997_9FLAO</name>
<sequence>MMMKYALAILIPLAIVACEQDESQNQKDTERYTQHSDEIDSYKKTIRAYEDGNWEIFVASFSDSARIYHNTENNFLTPAELVAAHQRNLEMIESYELLDDKEEMEMVVNDDDETWVNYWGVWSAKVSGSGNMIELPIHLTAQFENGKIKKEYGYYDNSIVMAAMEEPGDSLALEN</sequence>
<protein>
    <submittedName>
        <fullName evidence="1">Nuclear transport factor 2 family protein</fullName>
    </submittedName>
</protein>
<proteinExistence type="predicted"/>
<evidence type="ECO:0000313" key="1">
    <source>
        <dbReference type="EMBL" id="MFD2834775.1"/>
    </source>
</evidence>
<accession>A0ABW5X997</accession>
<dbReference type="InterPro" id="IPR032710">
    <property type="entry name" value="NTF2-like_dom_sf"/>
</dbReference>
<organism evidence="1 2">
    <name type="scientific">Christiangramia antarctica</name>
    <dbReference type="NCBI Taxonomy" id="2058158"/>
    <lineage>
        <taxon>Bacteria</taxon>
        <taxon>Pseudomonadati</taxon>
        <taxon>Bacteroidota</taxon>
        <taxon>Flavobacteriia</taxon>
        <taxon>Flavobacteriales</taxon>
        <taxon>Flavobacteriaceae</taxon>
        <taxon>Christiangramia</taxon>
    </lineage>
</organism>
<keyword evidence="2" id="KW-1185">Reference proteome</keyword>
<dbReference type="Proteomes" id="UP001597438">
    <property type="component" value="Unassembled WGS sequence"/>
</dbReference>
<gene>
    <name evidence="1" type="ORF">ACFSYS_15905</name>
</gene>
<dbReference type="RefSeq" id="WP_251743114.1">
    <property type="nucleotide sequence ID" value="NZ_JBHUOJ010000034.1"/>
</dbReference>
<evidence type="ECO:0000313" key="2">
    <source>
        <dbReference type="Proteomes" id="UP001597438"/>
    </source>
</evidence>
<dbReference type="PROSITE" id="PS51257">
    <property type="entry name" value="PROKAR_LIPOPROTEIN"/>
    <property type="match status" value="1"/>
</dbReference>
<reference evidence="2" key="1">
    <citation type="journal article" date="2019" name="Int. J. Syst. Evol. Microbiol.">
        <title>The Global Catalogue of Microorganisms (GCM) 10K type strain sequencing project: providing services to taxonomists for standard genome sequencing and annotation.</title>
        <authorList>
            <consortium name="The Broad Institute Genomics Platform"/>
            <consortium name="The Broad Institute Genome Sequencing Center for Infectious Disease"/>
            <person name="Wu L."/>
            <person name="Ma J."/>
        </authorList>
    </citation>
    <scope>NUCLEOTIDE SEQUENCE [LARGE SCALE GENOMIC DNA]</scope>
    <source>
        <strain evidence="2">KCTC 52925</strain>
    </source>
</reference>
<comment type="caution">
    <text evidence="1">The sequence shown here is derived from an EMBL/GenBank/DDBJ whole genome shotgun (WGS) entry which is preliminary data.</text>
</comment>
<dbReference type="SUPFAM" id="SSF54427">
    <property type="entry name" value="NTF2-like"/>
    <property type="match status" value="1"/>
</dbReference>